<evidence type="ECO:0000313" key="2">
    <source>
        <dbReference type="EMBL" id="SFJ74515.1"/>
    </source>
</evidence>
<dbReference type="InterPro" id="IPR000182">
    <property type="entry name" value="GNAT_dom"/>
</dbReference>
<dbReference type="SUPFAM" id="SSF55729">
    <property type="entry name" value="Acyl-CoA N-acyltransferases (Nat)"/>
    <property type="match status" value="1"/>
</dbReference>
<dbReference type="EMBL" id="FOSB01000004">
    <property type="protein sequence ID" value="SFJ74515.1"/>
    <property type="molecule type" value="Genomic_DNA"/>
</dbReference>
<feature type="domain" description="N-acetyltransferase" evidence="1">
    <location>
        <begin position="3"/>
        <end position="160"/>
    </location>
</feature>
<dbReference type="PROSITE" id="PS51186">
    <property type="entry name" value="GNAT"/>
    <property type="match status" value="1"/>
</dbReference>
<name>A0A1I3TUQ9_HALDA</name>
<dbReference type="PANTHER" id="PTHR43415">
    <property type="entry name" value="SPERMIDINE N(1)-ACETYLTRANSFERASE"/>
    <property type="match status" value="1"/>
</dbReference>
<proteinExistence type="predicted"/>
<sequence>MKVEITDINTNHLKELHKWELDAELQIKTGVDVPRTYEQFNKSYMAYFNGEKPNLLLKAIQLDGRLIGKVELYRTKKRDYIGIVIAQKRNHGVGTEALNLFLLYISEELGVDTIFAEVYEDNGGSLRFFAKNGFLATGERTEEWFRGKPRTLVTLKKELN</sequence>
<dbReference type="InterPro" id="IPR016181">
    <property type="entry name" value="Acyl_CoA_acyltransferase"/>
</dbReference>
<dbReference type="AlphaFoldDB" id="A0A1I3TUQ9"/>
<dbReference type="Pfam" id="PF13302">
    <property type="entry name" value="Acetyltransf_3"/>
    <property type="match status" value="1"/>
</dbReference>
<dbReference type="Proteomes" id="UP000183557">
    <property type="component" value="Unassembled WGS sequence"/>
</dbReference>
<gene>
    <name evidence="2" type="ORF">SAMN04487936_10411</name>
</gene>
<dbReference type="Gene3D" id="3.40.630.30">
    <property type="match status" value="1"/>
</dbReference>
<dbReference type="OrthoDB" id="893030at2"/>
<evidence type="ECO:0000313" key="3">
    <source>
        <dbReference type="Proteomes" id="UP000183557"/>
    </source>
</evidence>
<evidence type="ECO:0000259" key="1">
    <source>
        <dbReference type="PROSITE" id="PS51186"/>
    </source>
</evidence>
<dbReference type="RefSeq" id="WP_075036018.1">
    <property type="nucleotide sequence ID" value="NZ_FOSB01000004.1"/>
</dbReference>
<keyword evidence="3" id="KW-1185">Reference proteome</keyword>
<dbReference type="GO" id="GO:0016747">
    <property type="term" value="F:acyltransferase activity, transferring groups other than amino-acyl groups"/>
    <property type="evidence" value="ECO:0007669"/>
    <property type="project" value="InterPro"/>
</dbReference>
<keyword evidence="2" id="KW-0808">Transferase</keyword>
<accession>A0A1I3TUQ9</accession>
<organism evidence="2 3">
    <name type="scientific">Halobacillus dabanensis</name>
    <dbReference type="NCBI Taxonomy" id="240302"/>
    <lineage>
        <taxon>Bacteria</taxon>
        <taxon>Bacillati</taxon>
        <taxon>Bacillota</taxon>
        <taxon>Bacilli</taxon>
        <taxon>Bacillales</taxon>
        <taxon>Bacillaceae</taxon>
        <taxon>Halobacillus</taxon>
    </lineage>
</organism>
<reference evidence="3" key="1">
    <citation type="submission" date="2016-10" db="EMBL/GenBank/DDBJ databases">
        <authorList>
            <person name="Varghese N."/>
            <person name="Submissions S."/>
        </authorList>
    </citation>
    <scope>NUCLEOTIDE SEQUENCE [LARGE SCALE GENOMIC DNA]</scope>
    <source>
        <strain evidence="3">CGMCC 1.3704</strain>
    </source>
</reference>
<dbReference type="PANTHER" id="PTHR43415:SF3">
    <property type="entry name" value="GNAT-FAMILY ACETYLTRANSFERASE"/>
    <property type="match status" value="1"/>
</dbReference>
<protein>
    <submittedName>
        <fullName evidence="2">Acetyltransferase (GNAT) domain-containing protein</fullName>
    </submittedName>
</protein>